<feature type="domain" description="Restriction endonuclease type IV Mrr" evidence="1">
    <location>
        <begin position="42"/>
        <end position="150"/>
    </location>
</feature>
<sequence length="181" mass="20621">MLNENKSEISLRIRRTDSAGLLTEWAKLQTTEMSNHNKGLILELMICRAFELEGATVKYPYDVKVQNMNSEQIDGAVYFDHIACLIECKNEADPINFEPISKLRSQLQRRPSGTIGAIFTTSGFTEPAIILAQYTSPQTILLWERKEIEQCLNQKSFKSGLLKKYNYCIEMGLSNYSLIEA</sequence>
<gene>
    <name evidence="2" type="ORF">Mucpa_5859</name>
</gene>
<reference evidence="2" key="1">
    <citation type="submission" date="2011-09" db="EMBL/GenBank/DDBJ databases">
        <title>The permanent draft genome of Mucilaginibacter paludis DSM 18603.</title>
        <authorList>
            <consortium name="US DOE Joint Genome Institute (JGI-PGF)"/>
            <person name="Lucas S."/>
            <person name="Han J."/>
            <person name="Lapidus A."/>
            <person name="Bruce D."/>
            <person name="Goodwin L."/>
            <person name="Pitluck S."/>
            <person name="Peters L."/>
            <person name="Kyrpides N."/>
            <person name="Mavromatis K."/>
            <person name="Ivanova N."/>
            <person name="Mikhailova N."/>
            <person name="Held B."/>
            <person name="Detter J.C."/>
            <person name="Tapia R."/>
            <person name="Han C."/>
            <person name="Land M."/>
            <person name="Hauser L."/>
            <person name="Markowitz V."/>
            <person name="Cheng J.-F."/>
            <person name="Hugenholtz P."/>
            <person name="Woyke T."/>
            <person name="Wu D."/>
            <person name="Tindall B."/>
            <person name="Brambilla E."/>
            <person name="Klenk H.-P."/>
            <person name="Eisen J.A."/>
        </authorList>
    </citation>
    <scope>NUCLEOTIDE SEQUENCE [LARGE SCALE GENOMIC DNA]</scope>
    <source>
        <strain evidence="2">DSM 18603</strain>
    </source>
</reference>
<dbReference type="RefSeq" id="WP_008511397.1">
    <property type="nucleotide sequence ID" value="NZ_CM001403.1"/>
</dbReference>
<dbReference type="SUPFAM" id="SSF52980">
    <property type="entry name" value="Restriction endonuclease-like"/>
    <property type="match status" value="1"/>
</dbReference>
<dbReference type="GO" id="GO:0009307">
    <property type="term" value="P:DNA restriction-modification system"/>
    <property type="evidence" value="ECO:0007669"/>
    <property type="project" value="InterPro"/>
</dbReference>
<dbReference type="eggNOG" id="ENOG5030JNB">
    <property type="taxonomic scope" value="Bacteria"/>
</dbReference>
<evidence type="ECO:0000313" key="3">
    <source>
        <dbReference type="Proteomes" id="UP000002774"/>
    </source>
</evidence>
<dbReference type="STRING" id="714943.Mucpa_5859"/>
<dbReference type="Gene3D" id="3.40.1350.10">
    <property type="match status" value="1"/>
</dbReference>
<keyword evidence="3" id="KW-1185">Reference proteome</keyword>
<dbReference type="InterPro" id="IPR007560">
    <property type="entry name" value="Restrct_endonuc_IV_Mrr"/>
</dbReference>
<proteinExistence type="predicted"/>
<dbReference type="OrthoDB" id="483959at2"/>
<dbReference type="Pfam" id="PF04471">
    <property type="entry name" value="Mrr_cat"/>
    <property type="match status" value="1"/>
</dbReference>
<dbReference type="AlphaFoldDB" id="H1Y7T0"/>
<dbReference type="Proteomes" id="UP000002774">
    <property type="component" value="Chromosome"/>
</dbReference>
<evidence type="ECO:0000259" key="1">
    <source>
        <dbReference type="Pfam" id="PF04471"/>
    </source>
</evidence>
<protein>
    <recommendedName>
        <fullName evidence="1">Restriction endonuclease type IV Mrr domain-containing protein</fullName>
    </recommendedName>
</protein>
<evidence type="ECO:0000313" key="2">
    <source>
        <dbReference type="EMBL" id="EHQ29925.1"/>
    </source>
</evidence>
<dbReference type="HOGENOM" id="CLU_125871_0_0_10"/>
<name>H1Y7T0_9SPHI</name>
<dbReference type="GO" id="GO:0004519">
    <property type="term" value="F:endonuclease activity"/>
    <property type="evidence" value="ECO:0007669"/>
    <property type="project" value="InterPro"/>
</dbReference>
<dbReference type="EMBL" id="CM001403">
    <property type="protein sequence ID" value="EHQ29925.1"/>
    <property type="molecule type" value="Genomic_DNA"/>
</dbReference>
<organism evidence="2 3">
    <name type="scientific">Mucilaginibacter paludis DSM 18603</name>
    <dbReference type="NCBI Taxonomy" id="714943"/>
    <lineage>
        <taxon>Bacteria</taxon>
        <taxon>Pseudomonadati</taxon>
        <taxon>Bacteroidota</taxon>
        <taxon>Sphingobacteriia</taxon>
        <taxon>Sphingobacteriales</taxon>
        <taxon>Sphingobacteriaceae</taxon>
        <taxon>Mucilaginibacter</taxon>
    </lineage>
</organism>
<dbReference type="InterPro" id="IPR011335">
    <property type="entry name" value="Restrct_endonuc-II-like"/>
</dbReference>
<dbReference type="InterPro" id="IPR011856">
    <property type="entry name" value="tRNA_endonuc-like_dom_sf"/>
</dbReference>
<accession>H1Y7T0</accession>
<dbReference type="GO" id="GO:0003677">
    <property type="term" value="F:DNA binding"/>
    <property type="evidence" value="ECO:0007669"/>
    <property type="project" value="InterPro"/>
</dbReference>